<dbReference type="Gene3D" id="3.40.50.1390">
    <property type="entry name" value="Resolvase, N-terminal catalytic domain"/>
    <property type="match status" value="1"/>
</dbReference>
<dbReference type="AlphaFoldDB" id="A0A0K2SPI7"/>
<evidence type="ECO:0000256" key="1">
    <source>
        <dbReference type="SAM" id="MobiDB-lite"/>
    </source>
</evidence>
<feature type="region of interest" description="Disordered" evidence="1">
    <location>
        <begin position="1"/>
        <end position="23"/>
    </location>
</feature>
<reference evidence="3" key="1">
    <citation type="submission" date="2015-07" db="EMBL/GenBank/DDBJ databases">
        <title>Complete genome sequence and phylogenetic analysis of Limnochorda pilosa.</title>
        <authorList>
            <person name="Watanabe M."/>
            <person name="Kojima H."/>
            <person name="Fukui M."/>
        </authorList>
    </citation>
    <scope>NUCLEOTIDE SEQUENCE [LARGE SCALE GENOMIC DNA]</scope>
    <source>
        <strain evidence="3">HC45</strain>
    </source>
</reference>
<gene>
    <name evidence="2" type="ORF">LIP_2895</name>
</gene>
<dbReference type="STRING" id="1555112.LIP_2895"/>
<dbReference type="InterPro" id="IPR036162">
    <property type="entry name" value="Resolvase-like_N_sf"/>
</dbReference>
<dbReference type="GO" id="GO:0003677">
    <property type="term" value="F:DNA binding"/>
    <property type="evidence" value="ECO:0007669"/>
    <property type="project" value="InterPro"/>
</dbReference>
<evidence type="ECO:0000313" key="2">
    <source>
        <dbReference type="EMBL" id="BAS28724.1"/>
    </source>
</evidence>
<protein>
    <submittedName>
        <fullName evidence="2">Resolvase</fullName>
    </submittedName>
</protein>
<reference evidence="3" key="2">
    <citation type="journal article" date="2016" name="Int. J. Syst. Evol. Microbiol.">
        <title>Complete genome sequence and cell structure of Limnochorda pilosa, a Gram-negative spore-former within the phylum Firmicutes.</title>
        <authorList>
            <person name="Watanabe M."/>
            <person name="Kojima H."/>
            <person name="Fukui M."/>
        </authorList>
    </citation>
    <scope>NUCLEOTIDE SEQUENCE [LARGE SCALE GENOMIC DNA]</scope>
    <source>
        <strain evidence="3">HC45</strain>
    </source>
</reference>
<sequence length="63" mass="6730">MERAAAVRVSTNEQATEGVSPDAQEDRLRAYCRLQGLELAVLVREGGISTSKPLPSARAGRSC</sequence>
<keyword evidence="3" id="KW-1185">Reference proteome</keyword>
<dbReference type="GO" id="GO:0000150">
    <property type="term" value="F:DNA strand exchange activity"/>
    <property type="evidence" value="ECO:0007669"/>
    <property type="project" value="InterPro"/>
</dbReference>
<organism evidence="2 3">
    <name type="scientific">Limnochorda pilosa</name>
    <dbReference type="NCBI Taxonomy" id="1555112"/>
    <lineage>
        <taxon>Bacteria</taxon>
        <taxon>Bacillati</taxon>
        <taxon>Bacillota</taxon>
        <taxon>Limnochordia</taxon>
        <taxon>Limnochordales</taxon>
        <taxon>Limnochordaceae</taxon>
        <taxon>Limnochorda</taxon>
    </lineage>
</organism>
<name>A0A0K2SPI7_LIMPI</name>
<proteinExistence type="predicted"/>
<evidence type="ECO:0000313" key="3">
    <source>
        <dbReference type="Proteomes" id="UP000065807"/>
    </source>
</evidence>
<dbReference type="EMBL" id="AP014924">
    <property type="protein sequence ID" value="BAS28724.1"/>
    <property type="molecule type" value="Genomic_DNA"/>
</dbReference>
<dbReference type="KEGG" id="lpil:LIP_2895"/>
<accession>A0A0K2SPI7</accession>
<dbReference type="Proteomes" id="UP000065807">
    <property type="component" value="Chromosome"/>
</dbReference>